<proteinExistence type="predicted"/>
<name>A0ABX9U590_9GAMM</name>
<comment type="caution">
    <text evidence="2">The sequence shown here is derived from an EMBL/GenBank/DDBJ whole genome shotgun (WGS) entry which is preliminary data.</text>
</comment>
<feature type="domain" description="TIR" evidence="1">
    <location>
        <begin position="228"/>
        <end position="351"/>
    </location>
</feature>
<keyword evidence="2" id="KW-0675">Receptor</keyword>
<dbReference type="InterPro" id="IPR000157">
    <property type="entry name" value="TIR_dom"/>
</dbReference>
<dbReference type="Pfam" id="PF13676">
    <property type="entry name" value="TIR_2"/>
    <property type="match status" value="1"/>
</dbReference>
<dbReference type="Proteomes" id="UP000273105">
    <property type="component" value="Unassembled WGS sequence"/>
</dbReference>
<dbReference type="InterPro" id="IPR035897">
    <property type="entry name" value="Toll_tir_struct_dom_sf"/>
</dbReference>
<reference evidence="2 3" key="1">
    <citation type="submission" date="2018-09" db="EMBL/GenBank/DDBJ databases">
        <title>The draft genome of Acinetobacter sp. strains.</title>
        <authorList>
            <person name="Qin J."/>
            <person name="Feng Y."/>
            <person name="Zong Z."/>
        </authorList>
    </citation>
    <scope>NUCLEOTIDE SEQUENCE [LARGE SCALE GENOMIC DNA]</scope>
    <source>
        <strain evidence="2 3">WCHAc060001</strain>
    </source>
</reference>
<dbReference type="SUPFAM" id="SSF52200">
    <property type="entry name" value="Toll/Interleukin receptor TIR domain"/>
    <property type="match status" value="1"/>
</dbReference>
<dbReference type="RefSeq" id="WP_121532361.1">
    <property type="nucleotide sequence ID" value="NZ_RCHE01000022.1"/>
</dbReference>
<keyword evidence="3" id="KW-1185">Reference proteome</keyword>
<evidence type="ECO:0000259" key="1">
    <source>
        <dbReference type="PROSITE" id="PS50104"/>
    </source>
</evidence>
<gene>
    <name evidence="2" type="ORF">D9K79_10230</name>
</gene>
<accession>A0ABX9U590</accession>
<dbReference type="Gene3D" id="3.40.50.10140">
    <property type="entry name" value="Toll/interleukin-1 receptor homology (TIR) domain"/>
    <property type="match status" value="1"/>
</dbReference>
<evidence type="ECO:0000313" key="3">
    <source>
        <dbReference type="Proteomes" id="UP000273105"/>
    </source>
</evidence>
<dbReference type="PROSITE" id="PS50104">
    <property type="entry name" value="TIR"/>
    <property type="match status" value="1"/>
</dbReference>
<evidence type="ECO:0000313" key="2">
    <source>
        <dbReference type="EMBL" id="RLL44356.1"/>
    </source>
</evidence>
<dbReference type="EMBL" id="RCHE01000022">
    <property type="protein sequence ID" value="RLL44356.1"/>
    <property type="molecule type" value="Genomic_DNA"/>
</dbReference>
<protein>
    <submittedName>
        <fullName evidence="2">Toll/interleukin-1 receptor domain-containing protein</fullName>
    </submittedName>
</protein>
<sequence>MQENFEEKIKLIHNILIAVSTGTNITPILNQNYAQLRSELLSSKYKDSLPIYVKSSLDLKQFWSVIKNESPTYQGRRDILNNDFLKLESLFNHNISEKYHIKILTKSKKKFYKCDMKFDELQKIVNSYHYADDLVVQGNTILASDIESISLRVSFEYFEIYEREAKVELDNERQQDLNNGIIVAFGYDVKSRAFSKLENVTDKFIVHPLGALRTKKPSELLTVKKGDTLKKIFISHAKKDKEIIEELIDLLESIGVNSTQIFCSSFEGYGIPLGDNFLDKIKQELSSEVLVLFVITNNFYESKVCLCEMGAAWALSKGHIPIVVPPLSYSDIQGVIPLTQGLLVNDVSKLNSLKEKLEQDFGLQQINLNSWERKRDKYIKNINKLID</sequence>
<organism evidence="2 3">
    <name type="scientific">Acinetobacter cumulans</name>
    <dbReference type="NCBI Taxonomy" id="2136182"/>
    <lineage>
        <taxon>Bacteria</taxon>
        <taxon>Pseudomonadati</taxon>
        <taxon>Pseudomonadota</taxon>
        <taxon>Gammaproteobacteria</taxon>
        <taxon>Moraxellales</taxon>
        <taxon>Moraxellaceae</taxon>
        <taxon>Acinetobacter</taxon>
    </lineage>
</organism>